<feature type="region of interest" description="Disordered" evidence="1">
    <location>
        <begin position="115"/>
        <end position="147"/>
    </location>
</feature>
<feature type="compositionally biased region" description="Basic and acidic residues" evidence="1">
    <location>
        <begin position="67"/>
        <end position="76"/>
    </location>
</feature>
<feature type="compositionally biased region" description="Polar residues" evidence="1">
    <location>
        <begin position="860"/>
        <end position="876"/>
    </location>
</feature>
<evidence type="ECO:0000256" key="1">
    <source>
        <dbReference type="SAM" id="MobiDB-lite"/>
    </source>
</evidence>
<feature type="compositionally biased region" description="Acidic residues" evidence="1">
    <location>
        <begin position="136"/>
        <end position="147"/>
    </location>
</feature>
<accession>A0A3M6U2X3</accession>
<dbReference type="EMBL" id="RCHS01002347">
    <property type="protein sequence ID" value="RMX47884.1"/>
    <property type="molecule type" value="Genomic_DNA"/>
</dbReference>
<evidence type="ECO:0000313" key="2">
    <source>
        <dbReference type="EMBL" id="RMX47884.1"/>
    </source>
</evidence>
<dbReference type="AlphaFoldDB" id="A0A3M6U2X3"/>
<feature type="region of interest" description="Disordered" evidence="1">
    <location>
        <begin position="658"/>
        <end position="677"/>
    </location>
</feature>
<comment type="caution">
    <text evidence="2">The sequence shown here is derived from an EMBL/GenBank/DDBJ whole genome shotgun (WGS) entry which is preliminary data.</text>
</comment>
<dbReference type="Proteomes" id="UP000275408">
    <property type="component" value="Unassembled WGS sequence"/>
</dbReference>
<reference evidence="2 3" key="1">
    <citation type="journal article" date="2018" name="Sci. Rep.">
        <title>Comparative analysis of the Pocillopora damicornis genome highlights role of immune system in coral evolution.</title>
        <authorList>
            <person name="Cunning R."/>
            <person name="Bay R.A."/>
            <person name="Gillette P."/>
            <person name="Baker A.C."/>
            <person name="Traylor-Knowles N."/>
        </authorList>
    </citation>
    <scope>NUCLEOTIDE SEQUENCE [LARGE SCALE GENOMIC DNA]</scope>
    <source>
        <strain evidence="2">RSMAS</strain>
        <tissue evidence="2">Whole animal</tissue>
    </source>
</reference>
<feature type="compositionally biased region" description="Polar residues" evidence="1">
    <location>
        <begin position="805"/>
        <end position="835"/>
    </location>
</feature>
<sequence length="993" mass="108511">MPTAGEARLKSQSSKKTAKDAASHKGNTKVVKPRSANTAEALKSKKTTSKPTSGKSSIPVPVKRGVKGKENADPAIKKSTKVKKAPDFSKLHQKWENQFSKGKAVAKRKNTRFKPFDLAVSGQQTQKSKKPYAYNSEDEQDAVADSDNDDFEIDSTALKEILTNTGIKDEDRRITGRATIAGIPSSKSGLTTHLAEGTAKRTSIYYTGPSTQHALEASSRVFRTPRATLTNASSLKQRQVDNALATSQASSCVKKQVAWADKENEEFEFQPDSQALQSILSNTGITFNQSNAQPTGRVTLAGGRVTPIRRARQSFREPEPKRTSIYYTGPRLTRPSPKARGMGLTSVFGARTGSRHVTTGSAVSSQKLTIYDPLATMVGRQGHPELENKPIASSGAVKVTTASCEPNIQTASGNLLFTPAREQVSNAGFVSARNQPSWAEIFTPQRATSAQDFEAQVARSQAFHEPLRTPVNQPSLQGDICTPRRITGVQNASLAQVPGRLILSNSSTQPLSELNPQSETLATPLRHVAIPSESFSSDHPPNWSEIFTPQRATRQPEAMMTNLTSNPLSTPVQQSLPTNQRYGAIKDFGSRLRCSKVEITSFKHDTDTSCFPRDELQEPKQMCDIQDEPLLTPLQEEDDVTRLERQALEDLGLLEITEESPVDTQGPPGNLQASPRSVPISRSAEIASDLFSSSFNPTSQTSSGSQYSRFSPVLRLATPTPMRQSSTNYHVALHNRSQKGTRTPSAIQFNSTPLHCHRDLPANIAPRVEANHTCDGFLRNPVNLQYSQVNQTQYVMPTPVEASYRSASQNTLGEETGQAQTASRQPCSTAASRTSPTDKRAITRQQNIYKEPCSRPVQVVSPTSKPQGFTHTPSDNRSLSLRSALALNPRNLDRPTIEDSTAVSADASTRFRWEPNVSEVLPTAFRSTISGSRRIPKTLAQEALLDMEVSVYMTAGSGRLVTSSWSERPLNPLAKAFLEGDSRHFLPISNHSR</sequence>
<organism evidence="2 3">
    <name type="scientific">Pocillopora damicornis</name>
    <name type="common">Cauliflower coral</name>
    <name type="synonym">Millepora damicornis</name>
    <dbReference type="NCBI Taxonomy" id="46731"/>
    <lineage>
        <taxon>Eukaryota</taxon>
        <taxon>Metazoa</taxon>
        <taxon>Cnidaria</taxon>
        <taxon>Anthozoa</taxon>
        <taxon>Hexacorallia</taxon>
        <taxon>Scleractinia</taxon>
        <taxon>Astrocoeniina</taxon>
        <taxon>Pocilloporidae</taxon>
        <taxon>Pocillopora</taxon>
    </lineage>
</organism>
<proteinExistence type="predicted"/>
<protein>
    <submittedName>
        <fullName evidence="2">Uncharacterized protein</fullName>
    </submittedName>
</protein>
<evidence type="ECO:0000313" key="3">
    <source>
        <dbReference type="Proteomes" id="UP000275408"/>
    </source>
</evidence>
<feature type="region of interest" description="Disordered" evidence="1">
    <location>
        <begin position="805"/>
        <end position="877"/>
    </location>
</feature>
<keyword evidence="3" id="KW-1185">Reference proteome</keyword>
<gene>
    <name evidence="2" type="ORF">pdam_00010633</name>
</gene>
<name>A0A3M6U2X3_POCDA</name>
<dbReference type="OrthoDB" id="5990628at2759"/>
<feature type="region of interest" description="Disordered" evidence="1">
    <location>
        <begin position="1"/>
        <end position="89"/>
    </location>
</feature>